<evidence type="ECO:0000256" key="1">
    <source>
        <dbReference type="SAM" id="Phobius"/>
    </source>
</evidence>
<accession>A0A4R7D3Z0</accession>
<feature type="transmembrane region" description="Helical" evidence="1">
    <location>
        <begin position="88"/>
        <end position="107"/>
    </location>
</feature>
<dbReference type="Proteomes" id="UP000295274">
    <property type="component" value="Unassembled WGS sequence"/>
</dbReference>
<feature type="transmembrane region" description="Helical" evidence="1">
    <location>
        <begin position="113"/>
        <end position="131"/>
    </location>
</feature>
<gene>
    <name evidence="2" type="ORF">DFQ03_2870</name>
</gene>
<dbReference type="OrthoDB" id="1431520at2"/>
<comment type="caution">
    <text evidence="2">The sequence shown here is derived from an EMBL/GenBank/DDBJ whole genome shotgun (WGS) entry which is preliminary data.</text>
</comment>
<dbReference type="RefSeq" id="WP_133673786.1">
    <property type="nucleotide sequence ID" value="NZ_SNZW01000016.1"/>
</dbReference>
<dbReference type="AlphaFoldDB" id="A0A4R7D3Z0"/>
<evidence type="ECO:0000313" key="2">
    <source>
        <dbReference type="EMBL" id="TDS13576.1"/>
    </source>
</evidence>
<name>A0A4R7D3Z0_9FLAO</name>
<keyword evidence="1" id="KW-1133">Transmembrane helix</keyword>
<dbReference type="EMBL" id="SNZW01000016">
    <property type="protein sequence ID" value="TDS13576.1"/>
    <property type="molecule type" value="Genomic_DNA"/>
</dbReference>
<sequence length="162" mass="18624">MKLFPSKYFTVELREDRVATLNELKRNTKLTDNLISSYTDKKFIGKVNESGFKIISSEIGRGAVCVFTGELQDSVGELEIRIHNAFKVMFSILLSYPLIGFGLITYNQGFEEGIIFLPVHITVLLFIRFVFIELSFRFISKTGLNKLTKTIEIKTRHNNNYN</sequence>
<keyword evidence="3" id="KW-1185">Reference proteome</keyword>
<keyword evidence="1" id="KW-0472">Membrane</keyword>
<keyword evidence="1" id="KW-0812">Transmembrane</keyword>
<reference evidence="2 3" key="1">
    <citation type="submission" date="2019-03" db="EMBL/GenBank/DDBJ databases">
        <title>Genomic Encyclopedia of Type Strains, Phase III (KMG-III): the genomes of soil and plant-associated and newly described type strains.</title>
        <authorList>
            <person name="Whitman W."/>
        </authorList>
    </citation>
    <scope>NUCLEOTIDE SEQUENCE [LARGE SCALE GENOMIC DNA]</scope>
    <source>
        <strain evidence="2 3">CECT 8455</strain>
    </source>
</reference>
<evidence type="ECO:0000313" key="3">
    <source>
        <dbReference type="Proteomes" id="UP000295274"/>
    </source>
</evidence>
<protein>
    <submittedName>
        <fullName evidence="2">Uncharacterized protein</fullName>
    </submittedName>
</protein>
<organism evidence="2 3">
    <name type="scientific">Maribacter caenipelagi</name>
    <dbReference type="NCBI Taxonomy" id="1447781"/>
    <lineage>
        <taxon>Bacteria</taxon>
        <taxon>Pseudomonadati</taxon>
        <taxon>Bacteroidota</taxon>
        <taxon>Flavobacteriia</taxon>
        <taxon>Flavobacteriales</taxon>
        <taxon>Flavobacteriaceae</taxon>
        <taxon>Maribacter</taxon>
    </lineage>
</organism>
<proteinExistence type="predicted"/>